<proteinExistence type="predicted"/>
<sequence length="87" mass="9138">MMKLANSIFAQSAARGVLPMLYAASAPRADGGTYYGPGGPLNMRGTPTRQTSSDDSRDEAGAERLWTKSESLTGVSYEFDALSSDGA</sequence>
<accession>A0A3N6MGA7</accession>
<dbReference type="AlphaFoldDB" id="A0A3N6MGA7"/>
<comment type="caution">
    <text evidence="2">The sequence shown here is derived from an EMBL/GenBank/DDBJ whole genome shotgun (WGS) entry which is preliminary data.</text>
</comment>
<evidence type="ECO:0000313" key="2">
    <source>
        <dbReference type="EMBL" id="RQG92976.1"/>
    </source>
</evidence>
<keyword evidence="3" id="KW-1185">Reference proteome</keyword>
<organism evidence="2 3">
    <name type="scientific">Natrarchaeobius halalkaliphilus</name>
    <dbReference type="NCBI Taxonomy" id="1679091"/>
    <lineage>
        <taxon>Archaea</taxon>
        <taxon>Methanobacteriati</taxon>
        <taxon>Methanobacteriota</taxon>
        <taxon>Stenosarchaea group</taxon>
        <taxon>Halobacteria</taxon>
        <taxon>Halobacteriales</taxon>
        <taxon>Natrialbaceae</taxon>
        <taxon>Natrarchaeobius</taxon>
    </lineage>
</organism>
<gene>
    <name evidence="2" type="ORF">EA462_01815</name>
</gene>
<dbReference type="EMBL" id="REFY01000001">
    <property type="protein sequence ID" value="RQG92976.1"/>
    <property type="molecule type" value="Genomic_DNA"/>
</dbReference>
<dbReference type="Proteomes" id="UP000273828">
    <property type="component" value="Unassembled WGS sequence"/>
</dbReference>
<feature type="compositionally biased region" description="Basic and acidic residues" evidence="1">
    <location>
        <begin position="52"/>
        <end position="67"/>
    </location>
</feature>
<feature type="region of interest" description="Disordered" evidence="1">
    <location>
        <begin position="33"/>
        <end position="67"/>
    </location>
</feature>
<dbReference type="Gene3D" id="3.40.50.720">
    <property type="entry name" value="NAD(P)-binding Rossmann-like Domain"/>
    <property type="match status" value="1"/>
</dbReference>
<evidence type="ECO:0000313" key="3">
    <source>
        <dbReference type="Proteomes" id="UP000273828"/>
    </source>
</evidence>
<reference evidence="2 3" key="1">
    <citation type="submission" date="2018-10" db="EMBL/GenBank/DDBJ databases">
        <title>Natrarchaeobius chitinivorans gen. nov., sp. nov., and Natrarchaeobius haloalkaliphilus sp. nov., alkaliphilic, chitin-utilizing haloarchaea from hypersaline alkaline lakes.</title>
        <authorList>
            <person name="Sorokin D.Y."/>
            <person name="Elcheninov A.G."/>
            <person name="Kostrikina N.A."/>
            <person name="Bale N.J."/>
            <person name="Sinninghe Damste J.S."/>
            <person name="Khijniak T.V."/>
            <person name="Kublanov I.V."/>
            <person name="Toshchakov S.V."/>
        </authorList>
    </citation>
    <scope>NUCLEOTIDE SEQUENCE [LARGE SCALE GENOMIC DNA]</scope>
    <source>
        <strain evidence="2 3">AArcht-Sl</strain>
    </source>
</reference>
<protein>
    <submittedName>
        <fullName evidence="2">Uncharacterized protein</fullName>
    </submittedName>
</protein>
<name>A0A3N6MGA7_9EURY</name>
<evidence type="ECO:0000256" key="1">
    <source>
        <dbReference type="SAM" id="MobiDB-lite"/>
    </source>
</evidence>